<reference evidence="5 6" key="1">
    <citation type="submission" date="2018-12" db="EMBL/GenBank/DDBJ databases">
        <authorList>
            <person name="Chong R.A."/>
        </authorList>
    </citation>
    <scope>NUCLEOTIDE SEQUENCE [LARGE SCALE GENOMIC DNA]</scope>
    <source>
        <strain evidence="5 6">Hta</strain>
    </source>
</reference>
<dbReference type="Proteomes" id="UP000298773">
    <property type="component" value="Chromosome"/>
</dbReference>
<keyword evidence="5" id="KW-0808">Transferase</keyword>
<reference evidence="5 6" key="2">
    <citation type="submission" date="2019-05" db="EMBL/GenBank/DDBJ databases">
        <title>Genome evolution of the obligate endosymbiont Buchnera aphidicola.</title>
        <authorList>
            <person name="Moran N.A."/>
        </authorList>
    </citation>
    <scope>NUCLEOTIDE SEQUENCE [LARGE SCALE GENOMIC DNA]</scope>
    <source>
        <strain evidence="5 6">Hta</strain>
    </source>
</reference>
<comment type="similarity">
    <text evidence="1">Belongs to the KAE1 / TsaD family. TsaB subfamily.</text>
</comment>
<organism evidence="5 6">
    <name type="scientific">Buchnera aphidicola</name>
    <name type="common">Hyadaphis tataricae</name>
    <dbReference type="NCBI Taxonomy" id="1241859"/>
    <lineage>
        <taxon>Bacteria</taxon>
        <taxon>Pseudomonadati</taxon>
        <taxon>Pseudomonadota</taxon>
        <taxon>Gammaproteobacteria</taxon>
        <taxon>Enterobacterales</taxon>
        <taxon>Erwiniaceae</taxon>
        <taxon>Buchnera</taxon>
    </lineage>
</organism>
<dbReference type="GO" id="GO:0002949">
    <property type="term" value="P:tRNA threonylcarbamoyladenosine modification"/>
    <property type="evidence" value="ECO:0007669"/>
    <property type="project" value="InterPro"/>
</dbReference>
<evidence type="ECO:0000259" key="4">
    <source>
        <dbReference type="Pfam" id="PF00814"/>
    </source>
</evidence>
<sequence>MSNTILTLDSSIDSCSFAIYKNHDIQVIQEYCKKKHTTKMLPMLQKILLQTNTKLHDLNYIAFAKGPGNFTSIRFAASIAQSLSLSLNIPIMSVSTLSIMAQQAWRKYQKKEIIILLNTQKKNVYWGQYIRNTESIWTGSKTETVIEKTKIQNKIQSLKKIWTVVSNPSKICCYARIPQIKNIKYFFPNAQDIIPFVLLKIQKKEHNFSINSNINYLDKKFNI</sequence>
<gene>
    <name evidence="5" type="primary">tsaB</name>
    <name evidence="5" type="ORF">D9V69_01620</name>
</gene>
<dbReference type="PANTHER" id="PTHR11735:SF11">
    <property type="entry name" value="TRNA THREONYLCARBAMOYLADENOSINE BIOSYNTHESIS PROTEIN TSAB"/>
    <property type="match status" value="1"/>
</dbReference>
<feature type="domain" description="Gcp-like" evidence="4">
    <location>
        <begin position="30"/>
        <end position="136"/>
    </location>
</feature>
<dbReference type="NCBIfam" id="TIGR03725">
    <property type="entry name" value="T6A_YeaZ"/>
    <property type="match status" value="1"/>
</dbReference>
<evidence type="ECO:0000256" key="1">
    <source>
        <dbReference type="ARBA" id="ARBA00010493"/>
    </source>
</evidence>
<dbReference type="GO" id="GO:0005829">
    <property type="term" value="C:cytosol"/>
    <property type="evidence" value="ECO:0007669"/>
    <property type="project" value="TreeGrafter"/>
</dbReference>
<proteinExistence type="inferred from homology"/>
<dbReference type="CDD" id="cd24032">
    <property type="entry name" value="ASKHA_NBD_TsaB"/>
    <property type="match status" value="1"/>
</dbReference>
<dbReference type="InterPro" id="IPR000905">
    <property type="entry name" value="Gcp-like_dom"/>
</dbReference>
<dbReference type="Gene3D" id="3.30.420.40">
    <property type="match status" value="2"/>
</dbReference>
<evidence type="ECO:0000313" key="5">
    <source>
        <dbReference type="EMBL" id="QCI21625.1"/>
    </source>
</evidence>
<evidence type="ECO:0000313" key="6">
    <source>
        <dbReference type="Proteomes" id="UP000298773"/>
    </source>
</evidence>
<dbReference type="SUPFAM" id="SSF53067">
    <property type="entry name" value="Actin-like ATPase domain"/>
    <property type="match status" value="2"/>
</dbReference>
<dbReference type="AlphaFoldDB" id="A0A4D6YB03"/>
<protein>
    <recommendedName>
        <fullName evidence="2">tRNA threonylcarbamoyladenosine biosynthesis protein TsaB</fullName>
    </recommendedName>
    <alternativeName>
        <fullName evidence="3">t(6)A37 threonylcarbamoyladenosine biosynthesis protein TsaB</fullName>
    </alternativeName>
</protein>
<name>A0A4D6YB03_9GAMM</name>
<dbReference type="Pfam" id="PF00814">
    <property type="entry name" value="TsaD"/>
    <property type="match status" value="1"/>
</dbReference>
<dbReference type="PANTHER" id="PTHR11735">
    <property type="entry name" value="TRNA N6-ADENOSINE THREONYLCARBAMOYLTRANSFERASE"/>
    <property type="match status" value="1"/>
</dbReference>
<dbReference type="InterPro" id="IPR043129">
    <property type="entry name" value="ATPase_NBD"/>
</dbReference>
<dbReference type="InterPro" id="IPR022496">
    <property type="entry name" value="T6A_TsaB"/>
</dbReference>
<evidence type="ECO:0000256" key="2">
    <source>
        <dbReference type="ARBA" id="ARBA00019012"/>
    </source>
</evidence>
<dbReference type="RefSeq" id="WP_158356595.1">
    <property type="nucleotide sequence ID" value="NZ_CP034873.1"/>
</dbReference>
<dbReference type="GO" id="GO:0016740">
    <property type="term" value="F:transferase activity"/>
    <property type="evidence" value="ECO:0007669"/>
    <property type="project" value="UniProtKB-KW"/>
</dbReference>
<evidence type="ECO:0000256" key="3">
    <source>
        <dbReference type="ARBA" id="ARBA00032446"/>
    </source>
</evidence>
<accession>A0A4D6YB03</accession>
<dbReference type="EMBL" id="CP034873">
    <property type="protein sequence ID" value="QCI21625.1"/>
    <property type="molecule type" value="Genomic_DNA"/>
</dbReference>
<dbReference type="OrthoDB" id="9809995at2"/>